<reference evidence="2" key="1">
    <citation type="submission" date="2016-10" db="EMBL/GenBank/DDBJ databases">
        <authorList>
            <person name="Varghese N."/>
            <person name="Submissions S."/>
        </authorList>
    </citation>
    <scope>NUCLEOTIDE SEQUENCE [LARGE SCALE GENOMIC DNA]</scope>
    <source>
        <strain evidence="2">DSM 7165</strain>
    </source>
</reference>
<accession>A0A1H6QR67</accession>
<keyword evidence="2" id="KW-1185">Reference proteome</keyword>
<name>A0A1H6QR67_9GAMM</name>
<sequence length="107" mass="12201">MIFVEQLTQMITRSFSSYKKREFQTFGGIDVFKFLPSDMYATADLLLGNEIDRAKYPTLNNPAVLKKNTQVGKPVIVRVHSRRPIRIIKAKDIRPSRKKVDADTSSG</sequence>
<dbReference type="AlphaFoldDB" id="A0A1H6QR67"/>
<protein>
    <submittedName>
        <fullName evidence="1">Uncharacterized protein</fullName>
    </submittedName>
</protein>
<evidence type="ECO:0000313" key="1">
    <source>
        <dbReference type="EMBL" id="SEI41472.1"/>
    </source>
</evidence>
<dbReference type="EMBL" id="FNYH01000001">
    <property type="protein sequence ID" value="SEI41472.1"/>
    <property type="molecule type" value="Genomic_DNA"/>
</dbReference>
<dbReference type="Proteomes" id="UP000242999">
    <property type="component" value="Unassembled WGS sequence"/>
</dbReference>
<organism evidence="1 2">
    <name type="scientific">Allopseudospirillum japonicum</name>
    <dbReference type="NCBI Taxonomy" id="64971"/>
    <lineage>
        <taxon>Bacteria</taxon>
        <taxon>Pseudomonadati</taxon>
        <taxon>Pseudomonadota</taxon>
        <taxon>Gammaproteobacteria</taxon>
        <taxon>Oceanospirillales</taxon>
        <taxon>Oceanospirillaceae</taxon>
        <taxon>Allopseudospirillum</taxon>
    </lineage>
</organism>
<dbReference type="RefSeq" id="WP_093308256.1">
    <property type="nucleotide sequence ID" value="NZ_FNYH01000001.1"/>
</dbReference>
<evidence type="ECO:0000313" key="2">
    <source>
        <dbReference type="Proteomes" id="UP000242999"/>
    </source>
</evidence>
<dbReference type="STRING" id="64971.SAMN05421831_101391"/>
<proteinExistence type="predicted"/>
<gene>
    <name evidence="1" type="ORF">SAMN05421831_101391</name>
</gene>